<dbReference type="PANTHER" id="PTHR33744">
    <property type="entry name" value="CARBOHYDRATE DIACID REGULATOR"/>
    <property type="match status" value="1"/>
</dbReference>
<evidence type="ECO:0000259" key="1">
    <source>
        <dbReference type="Pfam" id="PF13556"/>
    </source>
</evidence>
<dbReference type="Gene3D" id="1.10.10.2840">
    <property type="entry name" value="PucR C-terminal helix-turn-helix domain"/>
    <property type="match status" value="1"/>
</dbReference>
<dbReference type="InterPro" id="IPR042070">
    <property type="entry name" value="PucR_C-HTH_sf"/>
</dbReference>
<proteinExistence type="predicted"/>
<dbReference type="EMBL" id="MUXN01000037">
    <property type="protein sequence ID" value="OOC00734.1"/>
    <property type="molecule type" value="Genomic_DNA"/>
</dbReference>
<name>A0ABX3J0P9_9PSEU</name>
<sequence length="385" mass="40639">MTVSHAPARPAPAPSAASAPGRSAALVIARVVVDGIRHSLPEHAPLFDARATEFVALVLEHEGMNSAPGIAVGADAFRQVGVAEYAAGKELARLSRAYHSAGRGALPALASLSRQTGAGSALMDTGVEALLRCADVLIRLSTAAYRAAHTPSTAEVRRDLLREILSGRPPAKWMKLAGQAGWVPPARVVAVAAEPGAVRASFGPEVLADLGGEYPHLLVPDDVEISGVLAGARAAVGPAVAPADAAESLRWARRTLELVRREVIEDGPLVHWSDHLTTHWLFADEVLTTALVTRSLAPIADLPSNERTKLAETLDAMLSARGGAPEIANNLGVHPQTVRNRLRRLRVLFGSRLDDPQARLDLRIALRADLLAPEQARPATPIRAA</sequence>
<organism evidence="2 3">
    <name type="scientific">Amycolatopsis azurea DSM 43854</name>
    <dbReference type="NCBI Taxonomy" id="1238180"/>
    <lineage>
        <taxon>Bacteria</taxon>
        <taxon>Bacillati</taxon>
        <taxon>Actinomycetota</taxon>
        <taxon>Actinomycetes</taxon>
        <taxon>Pseudonocardiales</taxon>
        <taxon>Pseudonocardiaceae</taxon>
        <taxon>Amycolatopsis</taxon>
    </lineage>
</organism>
<evidence type="ECO:0000313" key="2">
    <source>
        <dbReference type="EMBL" id="OOC00734.1"/>
    </source>
</evidence>
<dbReference type="InterPro" id="IPR051448">
    <property type="entry name" value="CdaR-like_regulators"/>
</dbReference>
<gene>
    <name evidence="2" type="ORF">B0293_41130</name>
</gene>
<dbReference type="RefSeq" id="WP_077241513.1">
    <property type="nucleotide sequence ID" value="NZ_MUXN01000037.1"/>
</dbReference>
<protein>
    <recommendedName>
        <fullName evidence="1">PucR C-terminal helix-turn-helix domain-containing protein</fullName>
    </recommendedName>
</protein>
<keyword evidence="3" id="KW-1185">Reference proteome</keyword>
<dbReference type="Pfam" id="PF13556">
    <property type="entry name" value="HTH_30"/>
    <property type="match status" value="1"/>
</dbReference>
<feature type="domain" description="PucR C-terminal helix-turn-helix" evidence="1">
    <location>
        <begin position="310"/>
        <end position="368"/>
    </location>
</feature>
<comment type="caution">
    <text evidence="2">The sequence shown here is derived from an EMBL/GenBank/DDBJ whole genome shotgun (WGS) entry which is preliminary data.</text>
</comment>
<dbReference type="InterPro" id="IPR025736">
    <property type="entry name" value="PucR_C-HTH_dom"/>
</dbReference>
<accession>A0ABX3J0P9</accession>
<evidence type="ECO:0000313" key="3">
    <source>
        <dbReference type="Proteomes" id="UP000188551"/>
    </source>
</evidence>
<reference evidence="2 3" key="1">
    <citation type="submission" date="2017-02" db="EMBL/GenBank/DDBJ databases">
        <title>Amycolatopsis azurea DSM 43854 draft genome.</title>
        <authorList>
            <person name="Mayilraj S."/>
        </authorList>
    </citation>
    <scope>NUCLEOTIDE SEQUENCE [LARGE SCALE GENOMIC DNA]</scope>
    <source>
        <strain evidence="2 3">DSM 43854</strain>
    </source>
</reference>
<dbReference type="PANTHER" id="PTHR33744:SF1">
    <property type="entry name" value="DNA-BINDING TRANSCRIPTIONAL ACTIVATOR ADER"/>
    <property type="match status" value="1"/>
</dbReference>
<dbReference type="Proteomes" id="UP000188551">
    <property type="component" value="Unassembled WGS sequence"/>
</dbReference>